<gene>
    <name evidence="10 12" type="primary">trpF</name>
    <name evidence="12" type="ORF">Lgee_0996</name>
</gene>
<dbReference type="AlphaFoldDB" id="A0A0W0TZ88"/>
<dbReference type="NCBIfam" id="NF002298">
    <property type="entry name" value="PRK01222.1-4"/>
    <property type="match status" value="1"/>
</dbReference>
<dbReference type="UniPathway" id="UPA00035">
    <property type="reaction ID" value="UER00042"/>
</dbReference>
<protein>
    <recommendedName>
        <fullName evidence="5 10">N-(5'-phosphoribosyl)anthranilate isomerase</fullName>
        <shortName evidence="10">PRAI</shortName>
        <ecNumber evidence="4 10">5.3.1.24</ecNumber>
    </recommendedName>
</protein>
<dbReference type="HAMAP" id="MF_00135">
    <property type="entry name" value="PRAI"/>
    <property type="match status" value="1"/>
</dbReference>
<dbReference type="InterPro" id="IPR001240">
    <property type="entry name" value="PRAI_dom"/>
</dbReference>
<keyword evidence="6 10" id="KW-0028">Amino-acid biosynthesis</keyword>
<proteinExistence type="inferred from homology"/>
<comment type="caution">
    <text evidence="12">The sequence shown here is derived from an EMBL/GenBank/DDBJ whole genome shotgun (WGS) entry which is preliminary data.</text>
</comment>
<feature type="domain" description="N-(5'phosphoribosyl) anthranilate isomerase (PRAI)" evidence="11">
    <location>
        <begin position="8"/>
        <end position="201"/>
    </location>
</feature>
<evidence type="ECO:0000259" key="11">
    <source>
        <dbReference type="Pfam" id="PF00697"/>
    </source>
</evidence>
<evidence type="ECO:0000256" key="5">
    <source>
        <dbReference type="ARBA" id="ARBA00022272"/>
    </source>
</evidence>
<keyword evidence="8 10" id="KW-0057">Aromatic amino acid biosynthesis</keyword>
<dbReference type="EMBL" id="LNYC01000032">
    <property type="protein sequence ID" value="KTD00732.1"/>
    <property type="molecule type" value="Genomic_DNA"/>
</dbReference>
<evidence type="ECO:0000256" key="4">
    <source>
        <dbReference type="ARBA" id="ARBA00012572"/>
    </source>
</evidence>
<dbReference type="GO" id="GO:0000162">
    <property type="term" value="P:L-tryptophan biosynthetic process"/>
    <property type="evidence" value="ECO:0007669"/>
    <property type="project" value="UniProtKB-UniRule"/>
</dbReference>
<dbReference type="RefSeq" id="WP_274518485.1">
    <property type="nucleotide sequence ID" value="NZ_CAAAHN010000014.1"/>
</dbReference>
<evidence type="ECO:0000256" key="10">
    <source>
        <dbReference type="HAMAP-Rule" id="MF_00135"/>
    </source>
</evidence>
<evidence type="ECO:0000256" key="2">
    <source>
        <dbReference type="ARBA" id="ARBA00004664"/>
    </source>
</evidence>
<sequence>MTGRVRLKMCGMTRREDIDAAVSLGVDAIGLIFHPESPRAVSIEDAEALLDNLPPFASVVAVLVNPLAAFVERLLQTVNVQFLQFHGEESDSFCRQFNRPFIKTLAATSAVEILEEARRYPSACALLIDTPSALRGGSGLAFDWGAVPRTLPKPLILAGGLTAQNVQEGIRVCAPFAVDVCSGIEASKGVKSPVKMQEFVKTMWGA</sequence>
<keyword evidence="7 10" id="KW-0822">Tryptophan biosynthesis</keyword>
<evidence type="ECO:0000313" key="13">
    <source>
        <dbReference type="Proteomes" id="UP000054785"/>
    </source>
</evidence>
<dbReference type="SUPFAM" id="SSF51366">
    <property type="entry name" value="Ribulose-phoshate binding barrel"/>
    <property type="match status" value="1"/>
</dbReference>
<organism evidence="12 13">
    <name type="scientific">Legionella geestiana</name>
    <dbReference type="NCBI Taxonomy" id="45065"/>
    <lineage>
        <taxon>Bacteria</taxon>
        <taxon>Pseudomonadati</taxon>
        <taxon>Pseudomonadota</taxon>
        <taxon>Gammaproteobacteria</taxon>
        <taxon>Legionellales</taxon>
        <taxon>Legionellaceae</taxon>
        <taxon>Legionella</taxon>
    </lineage>
</organism>
<comment type="pathway">
    <text evidence="2 10">Amino-acid biosynthesis; L-tryptophan biosynthesis; L-tryptophan from chorismate: step 3/5.</text>
</comment>
<dbReference type="GO" id="GO:0004640">
    <property type="term" value="F:phosphoribosylanthranilate isomerase activity"/>
    <property type="evidence" value="ECO:0007669"/>
    <property type="project" value="UniProtKB-UniRule"/>
</dbReference>
<evidence type="ECO:0000313" key="12">
    <source>
        <dbReference type="EMBL" id="KTD00732.1"/>
    </source>
</evidence>
<reference evidence="12 13" key="1">
    <citation type="submission" date="2015-11" db="EMBL/GenBank/DDBJ databases">
        <title>Genomic analysis of 38 Legionella species identifies large and diverse effector repertoires.</title>
        <authorList>
            <person name="Burstein D."/>
            <person name="Amaro F."/>
            <person name="Zusman T."/>
            <person name="Lifshitz Z."/>
            <person name="Cohen O."/>
            <person name="Gilbert J.A."/>
            <person name="Pupko T."/>
            <person name="Shuman H.A."/>
            <person name="Segal G."/>
        </authorList>
    </citation>
    <scope>NUCLEOTIDE SEQUENCE [LARGE SCALE GENOMIC DNA]</scope>
    <source>
        <strain evidence="12 13">ATCC 49504</strain>
    </source>
</reference>
<dbReference type="PANTHER" id="PTHR42894:SF1">
    <property type="entry name" value="N-(5'-PHOSPHORIBOSYL)ANTHRANILATE ISOMERASE"/>
    <property type="match status" value="1"/>
</dbReference>
<dbReference type="CDD" id="cd00405">
    <property type="entry name" value="PRAI"/>
    <property type="match status" value="1"/>
</dbReference>
<evidence type="ECO:0000256" key="7">
    <source>
        <dbReference type="ARBA" id="ARBA00022822"/>
    </source>
</evidence>
<dbReference type="InterPro" id="IPR013785">
    <property type="entry name" value="Aldolase_TIM"/>
</dbReference>
<evidence type="ECO:0000256" key="8">
    <source>
        <dbReference type="ARBA" id="ARBA00023141"/>
    </source>
</evidence>
<dbReference type="EC" id="5.3.1.24" evidence="4 10"/>
<evidence type="ECO:0000256" key="6">
    <source>
        <dbReference type="ARBA" id="ARBA00022605"/>
    </source>
</evidence>
<dbReference type="Gene3D" id="3.20.20.70">
    <property type="entry name" value="Aldolase class I"/>
    <property type="match status" value="1"/>
</dbReference>
<evidence type="ECO:0000256" key="9">
    <source>
        <dbReference type="ARBA" id="ARBA00023235"/>
    </source>
</evidence>
<name>A0A0W0TZ88_9GAMM</name>
<evidence type="ECO:0000256" key="1">
    <source>
        <dbReference type="ARBA" id="ARBA00001164"/>
    </source>
</evidence>
<comment type="catalytic activity">
    <reaction evidence="1 10">
        <text>N-(5-phospho-beta-D-ribosyl)anthranilate = 1-(2-carboxyphenylamino)-1-deoxy-D-ribulose 5-phosphate</text>
        <dbReference type="Rhea" id="RHEA:21540"/>
        <dbReference type="ChEBI" id="CHEBI:18277"/>
        <dbReference type="ChEBI" id="CHEBI:58613"/>
        <dbReference type="EC" id="5.3.1.24"/>
    </reaction>
</comment>
<dbReference type="PATRIC" id="fig|45065.4.peg.1068"/>
<comment type="similarity">
    <text evidence="3 10">Belongs to the TrpF family.</text>
</comment>
<dbReference type="Proteomes" id="UP000054785">
    <property type="component" value="Unassembled WGS sequence"/>
</dbReference>
<dbReference type="Pfam" id="PF00697">
    <property type="entry name" value="PRAI"/>
    <property type="match status" value="1"/>
</dbReference>
<keyword evidence="13" id="KW-1185">Reference proteome</keyword>
<keyword evidence="9 10" id="KW-0413">Isomerase</keyword>
<evidence type="ECO:0000256" key="3">
    <source>
        <dbReference type="ARBA" id="ARBA00007571"/>
    </source>
</evidence>
<dbReference type="PANTHER" id="PTHR42894">
    <property type="entry name" value="N-(5'-PHOSPHORIBOSYL)ANTHRANILATE ISOMERASE"/>
    <property type="match status" value="1"/>
</dbReference>
<dbReference type="FunFam" id="3.20.20.70:FF:000075">
    <property type="entry name" value="Tryptophan biosynthesis protein TRP1"/>
    <property type="match status" value="1"/>
</dbReference>
<accession>A0A0W0TZ88</accession>
<dbReference type="InterPro" id="IPR011060">
    <property type="entry name" value="RibuloseP-bd_barrel"/>
</dbReference>
<dbReference type="STRING" id="45065.Lgee_0996"/>
<dbReference type="InterPro" id="IPR044643">
    <property type="entry name" value="TrpF_fam"/>
</dbReference>